<dbReference type="GO" id="GO:0016020">
    <property type="term" value="C:membrane"/>
    <property type="evidence" value="ECO:0007669"/>
    <property type="project" value="InterPro"/>
</dbReference>
<evidence type="ECO:0000256" key="3">
    <source>
        <dbReference type="SAM" id="SignalP"/>
    </source>
</evidence>
<accession>A0A554WPN1</accession>
<evidence type="ECO:0000256" key="1">
    <source>
        <dbReference type="ARBA" id="ARBA00007734"/>
    </source>
</evidence>
<dbReference type="PROSITE" id="PS51257">
    <property type="entry name" value="PROKAR_LIPOPROTEIN"/>
    <property type="match status" value="1"/>
</dbReference>
<feature type="compositionally biased region" description="Low complexity" evidence="2">
    <location>
        <begin position="533"/>
        <end position="543"/>
    </location>
</feature>
<dbReference type="CDD" id="cd00118">
    <property type="entry name" value="LysM"/>
    <property type="match status" value="1"/>
</dbReference>
<dbReference type="SUPFAM" id="SSF54106">
    <property type="entry name" value="LysM domain"/>
    <property type="match status" value="1"/>
</dbReference>
<name>A0A554WPN1_9BURK</name>
<comment type="similarity">
    <text evidence="1">Belongs to the transglycosylase Slt family.</text>
</comment>
<dbReference type="InterPro" id="IPR036779">
    <property type="entry name" value="LysM_dom_sf"/>
</dbReference>
<dbReference type="GO" id="GO:0008933">
    <property type="term" value="F:peptidoglycan lytic transglycosylase activity"/>
    <property type="evidence" value="ECO:0007669"/>
    <property type="project" value="InterPro"/>
</dbReference>
<dbReference type="AlphaFoldDB" id="A0A554WPN1"/>
<dbReference type="PANTHER" id="PTHR37423:SF2">
    <property type="entry name" value="MEMBRANE-BOUND LYTIC MUREIN TRANSGLYCOSYLASE C"/>
    <property type="match status" value="1"/>
</dbReference>
<evidence type="ECO:0000313" key="6">
    <source>
        <dbReference type="Proteomes" id="UP000318554"/>
    </source>
</evidence>
<dbReference type="InterPro" id="IPR018392">
    <property type="entry name" value="LysM"/>
</dbReference>
<dbReference type="EC" id="4.2.2.-" evidence="5"/>
<reference evidence="5 6" key="1">
    <citation type="submission" date="2019-07" db="EMBL/GenBank/DDBJ databases">
        <title>Tepidimonas aquatica CLN-1 draft genome.</title>
        <authorList>
            <person name="Da Costa M.S."/>
            <person name="Froufe H.J.C."/>
            <person name="Egas C."/>
            <person name="Albuquerque L."/>
        </authorList>
    </citation>
    <scope>NUCLEOTIDE SEQUENCE [LARGE SCALE GENOMIC DNA]</scope>
    <source>
        <strain evidence="5 6">CLN-1</strain>
    </source>
</reference>
<dbReference type="CDD" id="cd16894">
    <property type="entry name" value="MltD-like"/>
    <property type="match status" value="1"/>
</dbReference>
<keyword evidence="6" id="KW-1185">Reference proteome</keyword>
<dbReference type="SUPFAM" id="SSF53955">
    <property type="entry name" value="Lysozyme-like"/>
    <property type="match status" value="1"/>
</dbReference>
<feature type="region of interest" description="Disordered" evidence="2">
    <location>
        <begin position="490"/>
        <end position="543"/>
    </location>
</feature>
<feature type="signal peptide" evidence="3">
    <location>
        <begin position="1"/>
        <end position="23"/>
    </location>
</feature>
<sequence>MPKPSQSPWAVRCGALIAALVLAGCAHRPGSHAPAASVSAVGAAAPPAETAPATTTATLPPTAAAAIVERVAPPAAAPLPEPPTVAPVQAPRDLWERIERGFAMPDLDDERVAQWERWYASRPDYLQRMVDRGSKYLFHVVEELERRQLPAELALLPFIESAFNPQAVSRAKAAGMWQFMPATGKHFDLKQNAFRDDRRDVLASTRAALDYLERLHRMFGDWHLALAAYNWGEGNVQRAIRRNAAAGLPTGYTDLRMPDETRHYVPKLQAVKNLVRAPQRYGVTLPPVGNHPFFDTVRIERDLDVALIARLAGVSEADFRTLNPAHDKPVIMAAGTPEILLPWDNAVQFAERLRQHRGPTASWTAWRVPRDMTVGQAARELGWSAAELRAANRIPPRMKLKAGSTLLVPREGRLDRDVPEHLADHGQVLLAPEQPPVRTVRVRARKGDTLAKLAKRHGVKVADLAAWNGLKPNSPLRAGQKLVVQVQDKARSPATRLATGAAKKPKRPPTRAAAARPAAGVKKVQASKPQRLATTQAQAARAR</sequence>
<dbReference type="RefSeq" id="WP_144325340.1">
    <property type="nucleotide sequence ID" value="NZ_VJNA01000010.1"/>
</dbReference>
<dbReference type="EMBL" id="VJNA01000010">
    <property type="protein sequence ID" value="TSE25539.1"/>
    <property type="molecule type" value="Genomic_DNA"/>
</dbReference>
<feature type="domain" description="LysM" evidence="4">
    <location>
        <begin position="440"/>
        <end position="484"/>
    </location>
</feature>
<dbReference type="OrthoDB" id="9815002at2"/>
<dbReference type="InterPro" id="IPR008258">
    <property type="entry name" value="Transglycosylase_SLT_dom_1"/>
</dbReference>
<dbReference type="GO" id="GO:0000270">
    <property type="term" value="P:peptidoglycan metabolic process"/>
    <property type="evidence" value="ECO:0007669"/>
    <property type="project" value="InterPro"/>
</dbReference>
<dbReference type="InterPro" id="IPR023346">
    <property type="entry name" value="Lysozyme-like_dom_sf"/>
</dbReference>
<gene>
    <name evidence="5" type="primary">mltD</name>
    <name evidence="5" type="ORF">Taqua_01014</name>
</gene>
<keyword evidence="5" id="KW-0456">Lyase</keyword>
<protein>
    <submittedName>
        <fullName evidence="5">Membrane-bound lytic murein transglycosylase D</fullName>
        <ecNumber evidence="5">4.2.2.-</ecNumber>
    </submittedName>
</protein>
<dbReference type="PROSITE" id="PS51782">
    <property type="entry name" value="LYSM"/>
    <property type="match status" value="1"/>
</dbReference>
<evidence type="ECO:0000313" key="5">
    <source>
        <dbReference type="EMBL" id="TSE25539.1"/>
    </source>
</evidence>
<dbReference type="InterPro" id="IPR000189">
    <property type="entry name" value="Transglyc_AS"/>
</dbReference>
<dbReference type="PROSITE" id="PS00922">
    <property type="entry name" value="TRANSGLYCOSYLASE"/>
    <property type="match status" value="1"/>
</dbReference>
<dbReference type="PANTHER" id="PTHR37423">
    <property type="entry name" value="SOLUBLE LYTIC MUREIN TRANSGLYCOSYLASE-RELATED"/>
    <property type="match status" value="1"/>
</dbReference>
<dbReference type="Pfam" id="PF01476">
    <property type="entry name" value="LysM"/>
    <property type="match status" value="2"/>
</dbReference>
<evidence type="ECO:0000256" key="2">
    <source>
        <dbReference type="SAM" id="MobiDB-lite"/>
    </source>
</evidence>
<dbReference type="Proteomes" id="UP000318554">
    <property type="component" value="Unassembled WGS sequence"/>
</dbReference>
<dbReference type="Pfam" id="PF01464">
    <property type="entry name" value="SLT"/>
    <property type="match status" value="1"/>
</dbReference>
<proteinExistence type="inferred from homology"/>
<dbReference type="Gene3D" id="1.10.530.10">
    <property type="match status" value="1"/>
</dbReference>
<feature type="compositionally biased region" description="Low complexity" evidence="2">
    <location>
        <begin position="510"/>
        <end position="524"/>
    </location>
</feature>
<evidence type="ECO:0000259" key="4">
    <source>
        <dbReference type="PROSITE" id="PS51782"/>
    </source>
</evidence>
<comment type="caution">
    <text evidence="5">The sequence shown here is derived from an EMBL/GenBank/DDBJ whole genome shotgun (WGS) entry which is preliminary data.</text>
</comment>
<dbReference type="Gene3D" id="3.10.350.10">
    <property type="entry name" value="LysM domain"/>
    <property type="match status" value="1"/>
</dbReference>
<dbReference type="SMART" id="SM00257">
    <property type="entry name" value="LysM"/>
    <property type="match status" value="1"/>
</dbReference>
<keyword evidence="3" id="KW-0732">Signal</keyword>
<feature type="chain" id="PRO_5021861743" evidence="3">
    <location>
        <begin position="24"/>
        <end position="543"/>
    </location>
</feature>
<organism evidence="5 6">
    <name type="scientific">Tepidimonas aquatica</name>
    <dbReference type="NCBI Taxonomy" id="247482"/>
    <lineage>
        <taxon>Bacteria</taxon>
        <taxon>Pseudomonadati</taxon>
        <taxon>Pseudomonadota</taxon>
        <taxon>Betaproteobacteria</taxon>
        <taxon>Burkholderiales</taxon>
        <taxon>Tepidimonas</taxon>
    </lineage>
</organism>